<gene>
    <name evidence="1" type="ORF">GCM10007301_21510</name>
</gene>
<reference evidence="1" key="1">
    <citation type="journal article" date="2014" name="Int. J. Syst. Evol. Microbiol.">
        <title>Complete genome sequence of Corynebacterium casei LMG S-19264T (=DSM 44701T), isolated from a smear-ripened cheese.</title>
        <authorList>
            <consortium name="US DOE Joint Genome Institute (JGI-PGF)"/>
            <person name="Walter F."/>
            <person name="Albersmeier A."/>
            <person name="Kalinowski J."/>
            <person name="Ruckert C."/>
        </authorList>
    </citation>
    <scope>NUCLEOTIDE SEQUENCE</scope>
    <source>
        <strain evidence="1">CCM 7897</strain>
    </source>
</reference>
<accession>A0A917BYQ6</accession>
<organism evidence="1 2">
    <name type="scientific">Azorhizobium oxalatiphilum</name>
    <dbReference type="NCBI Taxonomy" id="980631"/>
    <lineage>
        <taxon>Bacteria</taxon>
        <taxon>Pseudomonadati</taxon>
        <taxon>Pseudomonadota</taxon>
        <taxon>Alphaproteobacteria</taxon>
        <taxon>Hyphomicrobiales</taxon>
        <taxon>Xanthobacteraceae</taxon>
        <taxon>Azorhizobium</taxon>
    </lineage>
</organism>
<proteinExistence type="predicted"/>
<reference evidence="1" key="2">
    <citation type="submission" date="2020-09" db="EMBL/GenBank/DDBJ databases">
        <authorList>
            <person name="Sun Q."/>
            <person name="Sedlacek I."/>
        </authorList>
    </citation>
    <scope>NUCLEOTIDE SEQUENCE</scope>
    <source>
        <strain evidence="1">CCM 7897</strain>
    </source>
</reference>
<dbReference type="Proteomes" id="UP000606044">
    <property type="component" value="Unassembled WGS sequence"/>
</dbReference>
<name>A0A917BYQ6_9HYPH</name>
<keyword evidence="2" id="KW-1185">Reference proteome</keyword>
<dbReference type="AlphaFoldDB" id="A0A917BYQ6"/>
<dbReference type="EMBL" id="BMCT01000002">
    <property type="protein sequence ID" value="GGF61455.1"/>
    <property type="molecule type" value="Genomic_DNA"/>
</dbReference>
<evidence type="ECO:0000313" key="1">
    <source>
        <dbReference type="EMBL" id="GGF61455.1"/>
    </source>
</evidence>
<protein>
    <submittedName>
        <fullName evidence="1">Uncharacterized protein</fullName>
    </submittedName>
</protein>
<evidence type="ECO:0000313" key="2">
    <source>
        <dbReference type="Proteomes" id="UP000606044"/>
    </source>
</evidence>
<comment type="caution">
    <text evidence="1">The sequence shown here is derived from an EMBL/GenBank/DDBJ whole genome shotgun (WGS) entry which is preliminary data.</text>
</comment>
<dbReference type="RefSeq" id="WP_188578276.1">
    <property type="nucleotide sequence ID" value="NZ_BMCT01000002.1"/>
</dbReference>
<sequence length="267" mass="29509">MLDDRLIESAYAIGEQIGDLIADAAERSTEFAHQPSGRRVVEAIATAITERDEELRRDTAADYEIGILLAPYVMRFLQVLHRDDFRRLDGLPELRVGPDRGVPGDLVPIDAGNRRALESIMAVAQSDARRPAGGRAIGGEEHVGAEQWQEAARAVGFVEMQPHRTVARNFFSLFTVSFWSARKSVSQSGVATINFTVDCASHGYQLEYWPRFLYSPVVFGGCLTRPVSAHIPVNHYRFQGWIGGHVTPDGGLYQADASHTNATLRAF</sequence>